<reference evidence="2" key="1">
    <citation type="journal article" date="2014" name="Cell">
        <title>The Architecture of a Scrambled Genome Reveals Massive Levels of Genomic Rearrangement during Development.</title>
        <authorList>
            <person name="Chen X."/>
            <person name="Bracht J.R."/>
            <person name="Goldman A.D."/>
            <person name="Dolzhenko E."/>
            <person name="Clay D.M."/>
            <person name="Swart E.C."/>
            <person name="Perlman D.H."/>
            <person name="Doak T.G."/>
            <person name="Stuart A."/>
            <person name="Amemiya C.T."/>
            <person name="Sebra R.P."/>
            <person name="Landweber L.F."/>
        </authorList>
    </citation>
    <scope>NUCLEOTIDE SEQUENCE [LARGE SCALE GENOMIC DNA]</scope>
    <source>
        <strain evidence="2">JRB310</strain>
    </source>
</reference>
<protein>
    <submittedName>
        <fullName evidence="1">Uncharacterized protein</fullName>
    </submittedName>
</protein>
<dbReference type="AlphaFoldDB" id="A0A073IAX3"/>
<accession>A0A073IAX3</accession>
<gene>
    <name evidence="1" type="ORF">OXYTRIMIC_003</name>
</gene>
<dbReference type="EMBL" id="ARYC01017973">
    <property type="protein sequence ID" value="KEJ82517.1"/>
    <property type="molecule type" value="Genomic_DNA"/>
</dbReference>
<evidence type="ECO:0000313" key="1">
    <source>
        <dbReference type="EMBL" id="KEJ82517.1"/>
    </source>
</evidence>
<comment type="caution">
    <text evidence="1">The sequence shown here is derived from an EMBL/GenBank/DDBJ whole genome shotgun (WGS) entry which is preliminary data.</text>
</comment>
<keyword evidence="2" id="KW-1185">Reference proteome</keyword>
<dbReference type="Proteomes" id="UP000053232">
    <property type="component" value="Unassembled WGS sequence"/>
</dbReference>
<sequence length="87" mass="10217">MDRIFGQDGGIVEIDEMLLEEEENTTEEDKDKENKFGYQALYKEDQTKCIFSMQNTVIDKLLKEQFPEKLIKQQPMFALIHGELITD</sequence>
<proteinExistence type="predicted"/>
<evidence type="ECO:0000313" key="2">
    <source>
        <dbReference type="Proteomes" id="UP000053232"/>
    </source>
</evidence>
<organism evidence="1 2">
    <name type="scientific">Oxytricha trifallax</name>
    <dbReference type="NCBI Taxonomy" id="1172189"/>
    <lineage>
        <taxon>Eukaryota</taxon>
        <taxon>Sar</taxon>
        <taxon>Alveolata</taxon>
        <taxon>Ciliophora</taxon>
        <taxon>Intramacronucleata</taxon>
        <taxon>Spirotrichea</taxon>
        <taxon>Stichotrichia</taxon>
        <taxon>Sporadotrichida</taxon>
        <taxon>Oxytrichidae</taxon>
        <taxon>Oxytrichinae</taxon>
        <taxon>Oxytricha</taxon>
    </lineage>
</organism>
<name>A0A073IAX3_9SPIT</name>